<sequence>MAAPSSSEGSSQFPEETLIYLDDIEEFQSPMSRDGNCQDQRLFMFKSTVPPKVGDGGNEGYIEQYDPWIVKAGSRSSRKSGKASGKRLRTRSVSRAKQSMKDVGCVIYYSESNWSSRNQNRRYHHHRKHPKKIRIEESQQSYYAQKRLQQQPCYAGLRSNILPSKCRYDRMSSRCSCSCSFNCGVVTDCSLEHSCYFCTSDDREELEIPPLGKRGGSHLCGGYQNMISSKKNCRKSCLIADVLGM</sequence>
<feature type="region of interest" description="Disordered" evidence="1">
    <location>
        <begin position="73"/>
        <end position="93"/>
    </location>
</feature>
<name>A0AAP0RV16_LIQFO</name>
<feature type="compositionally biased region" description="Basic residues" evidence="1">
    <location>
        <begin position="76"/>
        <end position="93"/>
    </location>
</feature>
<comment type="caution">
    <text evidence="2">The sequence shown here is derived from an EMBL/GenBank/DDBJ whole genome shotgun (WGS) entry which is preliminary data.</text>
</comment>
<dbReference type="Proteomes" id="UP001415857">
    <property type="component" value="Unassembled WGS sequence"/>
</dbReference>
<reference evidence="2 3" key="1">
    <citation type="journal article" date="2024" name="Plant J.">
        <title>Genome sequences and population genomics reveal climatic adaptation and genomic divergence between two closely related sweetgum species.</title>
        <authorList>
            <person name="Xu W.Q."/>
            <person name="Ren C.Q."/>
            <person name="Zhang X.Y."/>
            <person name="Comes H.P."/>
            <person name="Liu X.H."/>
            <person name="Li Y.G."/>
            <person name="Kettle C.J."/>
            <person name="Jalonen R."/>
            <person name="Gaisberger H."/>
            <person name="Ma Y.Z."/>
            <person name="Qiu Y.X."/>
        </authorList>
    </citation>
    <scope>NUCLEOTIDE SEQUENCE [LARGE SCALE GENOMIC DNA]</scope>
    <source>
        <strain evidence="2">Hangzhou</strain>
    </source>
</reference>
<keyword evidence="3" id="KW-1185">Reference proteome</keyword>
<gene>
    <name evidence="2" type="ORF">L1049_024527</name>
</gene>
<dbReference type="AlphaFoldDB" id="A0AAP0RV16"/>
<organism evidence="2 3">
    <name type="scientific">Liquidambar formosana</name>
    <name type="common">Formosan gum</name>
    <dbReference type="NCBI Taxonomy" id="63359"/>
    <lineage>
        <taxon>Eukaryota</taxon>
        <taxon>Viridiplantae</taxon>
        <taxon>Streptophyta</taxon>
        <taxon>Embryophyta</taxon>
        <taxon>Tracheophyta</taxon>
        <taxon>Spermatophyta</taxon>
        <taxon>Magnoliopsida</taxon>
        <taxon>eudicotyledons</taxon>
        <taxon>Gunneridae</taxon>
        <taxon>Pentapetalae</taxon>
        <taxon>Saxifragales</taxon>
        <taxon>Altingiaceae</taxon>
        <taxon>Liquidambar</taxon>
    </lineage>
</organism>
<evidence type="ECO:0000256" key="1">
    <source>
        <dbReference type="SAM" id="MobiDB-lite"/>
    </source>
</evidence>
<accession>A0AAP0RV16</accession>
<dbReference type="EMBL" id="JBBPBK010000005">
    <property type="protein sequence ID" value="KAK9285336.1"/>
    <property type="molecule type" value="Genomic_DNA"/>
</dbReference>
<evidence type="ECO:0000313" key="3">
    <source>
        <dbReference type="Proteomes" id="UP001415857"/>
    </source>
</evidence>
<protein>
    <submittedName>
        <fullName evidence="2">Uncharacterized protein</fullName>
    </submittedName>
</protein>
<proteinExistence type="predicted"/>
<evidence type="ECO:0000313" key="2">
    <source>
        <dbReference type="EMBL" id="KAK9285336.1"/>
    </source>
</evidence>